<proteinExistence type="predicted"/>
<keyword evidence="2" id="KW-1185">Reference proteome</keyword>
<evidence type="ECO:0000313" key="1">
    <source>
        <dbReference type="EMBL" id="SHH06414.1"/>
    </source>
</evidence>
<dbReference type="RefSeq" id="WP_178137443.1">
    <property type="nucleotide sequence ID" value="NZ_FQXH01000007.1"/>
</dbReference>
<dbReference type="STRING" id="1123350.SAMN02744040_00658"/>
<accession>A0A1M5PX91</accession>
<reference evidence="2" key="1">
    <citation type="submission" date="2016-11" db="EMBL/GenBank/DDBJ databases">
        <authorList>
            <person name="Varghese N."/>
            <person name="Submissions S."/>
        </authorList>
    </citation>
    <scope>NUCLEOTIDE SEQUENCE [LARGE SCALE GENOMIC DNA]</scope>
    <source>
        <strain evidence="2">DSM 15285</strain>
    </source>
</reference>
<dbReference type="Proteomes" id="UP000242520">
    <property type="component" value="Unassembled WGS sequence"/>
</dbReference>
<evidence type="ECO:0000313" key="2">
    <source>
        <dbReference type="Proteomes" id="UP000242520"/>
    </source>
</evidence>
<gene>
    <name evidence="1" type="ORF">SAMN02744040_00658</name>
</gene>
<organism evidence="1 2">
    <name type="scientific">Tepidibacter thalassicus DSM 15285</name>
    <dbReference type="NCBI Taxonomy" id="1123350"/>
    <lineage>
        <taxon>Bacteria</taxon>
        <taxon>Bacillati</taxon>
        <taxon>Bacillota</taxon>
        <taxon>Clostridia</taxon>
        <taxon>Peptostreptococcales</taxon>
        <taxon>Peptostreptococcaceae</taxon>
        <taxon>Tepidibacter</taxon>
    </lineage>
</organism>
<dbReference type="EMBL" id="FQXH01000007">
    <property type="protein sequence ID" value="SHH06414.1"/>
    <property type="molecule type" value="Genomic_DNA"/>
</dbReference>
<dbReference type="AlphaFoldDB" id="A0A1M5PX91"/>
<name>A0A1M5PX91_9FIRM</name>
<protein>
    <submittedName>
        <fullName evidence="1">Uncharacterized protein</fullName>
    </submittedName>
</protein>
<sequence>MYVITNIKQNKEFEVLKEGLVFSCKAKELVSKLKDEVAKREKALRTRNLKGFN</sequence>